<feature type="region of interest" description="Disordered" evidence="1">
    <location>
        <begin position="1"/>
        <end position="23"/>
    </location>
</feature>
<evidence type="ECO:0000313" key="2">
    <source>
        <dbReference type="EMBL" id="KAG0567521.1"/>
    </source>
</evidence>
<accession>A0A8T0H6C8</accession>
<protein>
    <submittedName>
        <fullName evidence="2">Uncharacterized protein</fullName>
    </submittedName>
</protein>
<name>A0A8T0H6C8_CERPU</name>
<sequence>MAIDGFNPEGGAAVIEDGLGPDDEVVGNISPTWDKCAQAESPNGGGGGGLTPLSRTRSLGYLGGYGRILPKVNSMKYADLSEKQKEEITFPPRTFDYLRDDIRQNLIDLINFKISKEKSDDKSSVSVLKPNQTETE</sequence>
<comment type="caution">
    <text evidence="2">The sequence shown here is derived from an EMBL/GenBank/DDBJ whole genome shotgun (WGS) entry which is preliminary data.</text>
</comment>
<evidence type="ECO:0000313" key="3">
    <source>
        <dbReference type="Proteomes" id="UP000822688"/>
    </source>
</evidence>
<organism evidence="2 3">
    <name type="scientific">Ceratodon purpureus</name>
    <name type="common">Fire moss</name>
    <name type="synonym">Dicranum purpureum</name>
    <dbReference type="NCBI Taxonomy" id="3225"/>
    <lineage>
        <taxon>Eukaryota</taxon>
        <taxon>Viridiplantae</taxon>
        <taxon>Streptophyta</taxon>
        <taxon>Embryophyta</taxon>
        <taxon>Bryophyta</taxon>
        <taxon>Bryophytina</taxon>
        <taxon>Bryopsida</taxon>
        <taxon>Dicranidae</taxon>
        <taxon>Pseudoditrichales</taxon>
        <taxon>Ditrichaceae</taxon>
        <taxon>Ceratodon</taxon>
    </lineage>
</organism>
<gene>
    <name evidence="2" type="ORF">KC19_7G141000</name>
</gene>
<dbReference type="EMBL" id="CM026428">
    <property type="protein sequence ID" value="KAG0567521.1"/>
    <property type="molecule type" value="Genomic_DNA"/>
</dbReference>
<dbReference type="Proteomes" id="UP000822688">
    <property type="component" value="Chromosome 7"/>
</dbReference>
<dbReference type="AlphaFoldDB" id="A0A8T0H6C8"/>
<evidence type="ECO:0000256" key="1">
    <source>
        <dbReference type="SAM" id="MobiDB-lite"/>
    </source>
</evidence>
<keyword evidence="3" id="KW-1185">Reference proteome</keyword>
<proteinExistence type="predicted"/>
<reference evidence="2" key="1">
    <citation type="submission" date="2020-06" db="EMBL/GenBank/DDBJ databases">
        <title>WGS assembly of Ceratodon purpureus strain R40.</title>
        <authorList>
            <person name="Carey S.B."/>
            <person name="Jenkins J."/>
            <person name="Shu S."/>
            <person name="Lovell J.T."/>
            <person name="Sreedasyam A."/>
            <person name="Maumus F."/>
            <person name="Tiley G.P."/>
            <person name="Fernandez-Pozo N."/>
            <person name="Barry K."/>
            <person name="Chen C."/>
            <person name="Wang M."/>
            <person name="Lipzen A."/>
            <person name="Daum C."/>
            <person name="Saski C.A."/>
            <person name="Payton A.C."/>
            <person name="Mcbreen J.C."/>
            <person name="Conrad R.E."/>
            <person name="Kollar L.M."/>
            <person name="Olsson S."/>
            <person name="Huttunen S."/>
            <person name="Landis J.B."/>
            <person name="Wickett N.J."/>
            <person name="Johnson M.G."/>
            <person name="Rensing S.A."/>
            <person name="Grimwood J."/>
            <person name="Schmutz J."/>
            <person name="Mcdaniel S.F."/>
        </authorList>
    </citation>
    <scope>NUCLEOTIDE SEQUENCE</scope>
    <source>
        <strain evidence="2">R40</strain>
    </source>
</reference>
<feature type="region of interest" description="Disordered" evidence="1">
    <location>
        <begin position="117"/>
        <end position="136"/>
    </location>
</feature>